<gene>
    <name evidence="2" type="ORF">HMPREF1866_02425</name>
</gene>
<evidence type="ECO:0000256" key="1">
    <source>
        <dbReference type="SAM" id="Phobius"/>
    </source>
</evidence>
<dbReference type="Gene3D" id="1.10.1760.20">
    <property type="match status" value="1"/>
</dbReference>
<dbReference type="STRING" id="467210.HMPREF1866_02425"/>
<name>A0A133ZF10_9FIRM</name>
<keyword evidence="1" id="KW-1133">Transmembrane helix</keyword>
<feature type="transmembrane region" description="Helical" evidence="1">
    <location>
        <begin position="102"/>
        <end position="121"/>
    </location>
</feature>
<proteinExistence type="predicted"/>
<feature type="transmembrane region" description="Helical" evidence="1">
    <location>
        <begin position="38"/>
        <end position="57"/>
    </location>
</feature>
<dbReference type="Proteomes" id="UP000070394">
    <property type="component" value="Unassembled WGS sequence"/>
</dbReference>
<dbReference type="PATRIC" id="fig|467210.3.peg.2398"/>
<keyword evidence="1" id="KW-0472">Membrane</keyword>
<feature type="transmembrane region" description="Helical" evidence="1">
    <location>
        <begin position="12"/>
        <end position="32"/>
    </location>
</feature>
<reference evidence="3" key="1">
    <citation type="submission" date="2016-01" db="EMBL/GenBank/DDBJ databases">
        <authorList>
            <person name="Mitreva M."/>
            <person name="Pepin K.H."/>
            <person name="Mihindukulasuriya K.A."/>
            <person name="Fulton R."/>
            <person name="Fronick C."/>
            <person name="O'Laughlin M."/>
            <person name="Miner T."/>
            <person name="Herter B."/>
            <person name="Rosa B.A."/>
            <person name="Cordes M."/>
            <person name="Tomlinson C."/>
            <person name="Wollam A."/>
            <person name="Palsikar V.B."/>
            <person name="Mardis E.R."/>
            <person name="Wilson R.K."/>
        </authorList>
    </citation>
    <scope>NUCLEOTIDE SEQUENCE [LARGE SCALE GENOMIC DNA]</scope>
    <source>
        <strain evidence="3">DNF00896</strain>
    </source>
</reference>
<comment type="caution">
    <text evidence="2">The sequence shown here is derived from an EMBL/GenBank/DDBJ whole genome shotgun (WGS) entry which is preliminary data.</text>
</comment>
<evidence type="ECO:0008006" key="4">
    <source>
        <dbReference type="Google" id="ProtNLM"/>
    </source>
</evidence>
<keyword evidence="1" id="KW-0812">Transmembrane</keyword>
<dbReference type="Pfam" id="PF12822">
    <property type="entry name" value="ECF_trnsprt"/>
    <property type="match status" value="1"/>
</dbReference>
<dbReference type="GO" id="GO:0022857">
    <property type="term" value="F:transmembrane transporter activity"/>
    <property type="evidence" value="ECO:0007669"/>
    <property type="project" value="InterPro"/>
</dbReference>
<dbReference type="OrthoDB" id="9813540at2"/>
<sequence>MKRDSYQKTKKMVIMAIFIAIIIIQTLVPILGFIPLGIMNATIIHVTVAIGAILLGVKEGAGLGFVFALGSMWKNTFMPNPTSFCFSPFAPAIAGYTGGIRSVIVCFVPRILVGIVAALVFNAIRKTGKIKIALLVSGAMAAVTNTILVMSGIYFLFGQHYASATGREVSQLPYVIVGIIGTQGVAEAIVSAILTLAIAGTLLKISEER</sequence>
<dbReference type="EMBL" id="LSDA01000136">
    <property type="protein sequence ID" value="KXB54029.1"/>
    <property type="molecule type" value="Genomic_DNA"/>
</dbReference>
<evidence type="ECO:0000313" key="3">
    <source>
        <dbReference type="Proteomes" id="UP000070394"/>
    </source>
</evidence>
<keyword evidence="3" id="KW-1185">Reference proteome</keyword>
<evidence type="ECO:0000313" key="2">
    <source>
        <dbReference type="EMBL" id="KXB54029.1"/>
    </source>
</evidence>
<protein>
    <recommendedName>
        <fullName evidence="4">Thiamine transporter protein</fullName>
    </recommendedName>
</protein>
<dbReference type="AlphaFoldDB" id="A0A133ZF10"/>
<accession>A0A133ZF10</accession>
<feature type="transmembrane region" description="Helical" evidence="1">
    <location>
        <begin position="133"/>
        <end position="156"/>
    </location>
</feature>
<dbReference type="InterPro" id="IPR024529">
    <property type="entry name" value="ECF_trnsprt_substrate-spec"/>
</dbReference>
<organism evidence="2 3">
    <name type="scientific">Lachnoanaerobaculum saburreum</name>
    <dbReference type="NCBI Taxonomy" id="467210"/>
    <lineage>
        <taxon>Bacteria</taxon>
        <taxon>Bacillati</taxon>
        <taxon>Bacillota</taxon>
        <taxon>Clostridia</taxon>
        <taxon>Lachnospirales</taxon>
        <taxon>Lachnospiraceae</taxon>
        <taxon>Lachnoanaerobaculum</taxon>
    </lineage>
</organism>
<feature type="transmembrane region" description="Helical" evidence="1">
    <location>
        <begin position="176"/>
        <end position="203"/>
    </location>
</feature>
<dbReference type="RefSeq" id="WP_009446701.1">
    <property type="nucleotide sequence ID" value="NZ_KQ959846.1"/>
</dbReference>